<dbReference type="InterPro" id="IPR005467">
    <property type="entry name" value="His_kinase_dom"/>
</dbReference>
<dbReference type="OrthoDB" id="227596at2"/>
<dbReference type="Gene3D" id="1.20.5.1930">
    <property type="match status" value="1"/>
</dbReference>
<feature type="domain" description="Histidine kinase" evidence="10">
    <location>
        <begin position="334"/>
        <end position="422"/>
    </location>
</feature>
<dbReference type="Pfam" id="PF23539">
    <property type="entry name" value="DUF7134"/>
    <property type="match status" value="1"/>
</dbReference>
<evidence type="ECO:0000256" key="5">
    <source>
        <dbReference type="ARBA" id="ARBA00022741"/>
    </source>
</evidence>
<dbReference type="EC" id="2.7.13.3" evidence="2"/>
<keyword evidence="8" id="KW-0902">Two-component regulatory system</keyword>
<organism evidence="11 12">
    <name type="scientific">Microbacterium lemovicicum</name>
    <dbReference type="NCBI Taxonomy" id="1072463"/>
    <lineage>
        <taxon>Bacteria</taxon>
        <taxon>Bacillati</taxon>
        <taxon>Actinomycetota</taxon>
        <taxon>Actinomycetes</taxon>
        <taxon>Micrococcales</taxon>
        <taxon>Microbacteriaceae</taxon>
        <taxon>Microbacterium</taxon>
    </lineage>
</organism>
<evidence type="ECO:0000256" key="8">
    <source>
        <dbReference type="ARBA" id="ARBA00023012"/>
    </source>
</evidence>
<dbReference type="AlphaFoldDB" id="A0A3S9WA47"/>
<dbReference type="InterPro" id="IPR050482">
    <property type="entry name" value="Sensor_HK_TwoCompSys"/>
</dbReference>
<dbReference type="InterPro" id="IPR003594">
    <property type="entry name" value="HATPase_dom"/>
</dbReference>
<feature type="transmembrane region" description="Helical" evidence="9">
    <location>
        <begin position="39"/>
        <end position="58"/>
    </location>
</feature>
<keyword evidence="3" id="KW-0597">Phosphoprotein</keyword>
<dbReference type="GO" id="GO:0005524">
    <property type="term" value="F:ATP binding"/>
    <property type="evidence" value="ECO:0007669"/>
    <property type="project" value="UniProtKB-KW"/>
</dbReference>
<evidence type="ECO:0000313" key="12">
    <source>
        <dbReference type="Proteomes" id="UP000276888"/>
    </source>
</evidence>
<dbReference type="InterPro" id="IPR036890">
    <property type="entry name" value="HATPase_C_sf"/>
</dbReference>
<reference evidence="11 12" key="1">
    <citation type="submission" date="2018-08" db="EMBL/GenBank/DDBJ databases">
        <title>Microbacterium lemovicicum sp. nov., a bacterium isolated from a natural uranium-rich soil.</title>
        <authorList>
            <person name="ORTET P."/>
        </authorList>
    </citation>
    <scope>NUCLEOTIDE SEQUENCE [LARGE SCALE GENOMIC DNA]</scope>
    <source>
        <strain evidence="11 12">Viu22</strain>
    </source>
</reference>
<feature type="transmembrane region" description="Helical" evidence="9">
    <location>
        <begin position="160"/>
        <end position="182"/>
    </location>
</feature>
<dbReference type="Gene3D" id="3.30.565.10">
    <property type="entry name" value="Histidine kinase-like ATPase, C-terminal domain"/>
    <property type="match status" value="1"/>
</dbReference>
<keyword evidence="5" id="KW-0547">Nucleotide-binding</keyword>
<evidence type="ECO:0000313" key="11">
    <source>
        <dbReference type="EMBL" id="AZS36966.1"/>
    </source>
</evidence>
<dbReference type="EMBL" id="CP031423">
    <property type="protein sequence ID" value="AZS36966.1"/>
    <property type="molecule type" value="Genomic_DNA"/>
</dbReference>
<dbReference type="GO" id="GO:0046983">
    <property type="term" value="F:protein dimerization activity"/>
    <property type="evidence" value="ECO:0007669"/>
    <property type="project" value="InterPro"/>
</dbReference>
<dbReference type="SUPFAM" id="SSF55874">
    <property type="entry name" value="ATPase domain of HSP90 chaperone/DNA topoisomerase II/histidine kinase"/>
    <property type="match status" value="1"/>
</dbReference>
<dbReference type="InterPro" id="IPR011712">
    <property type="entry name" value="Sig_transdc_His_kin_sub3_dim/P"/>
</dbReference>
<feature type="transmembrane region" description="Helical" evidence="9">
    <location>
        <begin position="70"/>
        <end position="87"/>
    </location>
</feature>
<dbReference type="CDD" id="cd16917">
    <property type="entry name" value="HATPase_UhpB-NarQ-NarX-like"/>
    <property type="match status" value="1"/>
</dbReference>
<evidence type="ECO:0000256" key="6">
    <source>
        <dbReference type="ARBA" id="ARBA00022777"/>
    </source>
</evidence>
<evidence type="ECO:0000256" key="9">
    <source>
        <dbReference type="SAM" id="Phobius"/>
    </source>
</evidence>
<keyword evidence="9" id="KW-0472">Membrane</keyword>
<dbReference type="PROSITE" id="PS50109">
    <property type="entry name" value="HIS_KIN"/>
    <property type="match status" value="1"/>
</dbReference>
<accession>A0A3S9WA47</accession>
<keyword evidence="6 11" id="KW-0418">Kinase</keyword>
<dbReference type="InterPro" id="IPR055558">
    <property type="entry name" value="DUF7134"/>
</dbReference>
<dbReference type="KEGG" id="mlv:CVS47_01589"/>
<evidence type="ECO:0000256" key="4">
    <source>
        <dbReference type="ARBA" id="ARBA00022679"/>
    </source>
</evidence>
<keyword evidence="4 11" id="KW-0808">Transferase</keyword>
<keyword evidence="9" id="KW-0812">Transmembrane</keyword>
<dbReference type="PANTHER" id="PTHR24421:SF10">
    <property type="entry name" value="NITRATE_NITRITE SENSOR PROTEIN NARQ"/>
    <property type="match status" value="1"/>
</dbReference>
<dbReference type="PANTHER" id="PTHR24421">
    <property type="entry name" value="NITRATE/NITRITE SENSOR PROTEIN NARX-RELATED"/>
    <property type="match status" value="1"/>
</dbReference>
<proteinExistence type="predicted"/>
<protein>
    <recommendedName>
        <fullName evidence="2">histidine kinase</fullName>
        <ecNumber evidence="2">2.7.13.3</ecNumber>
    </recommendedName>
</protein>
<dbReference type="Proteomes" id="UP000276888">
    <property type="component" value="Chromosome"/>
</dbReference>
<dbReference type="GO" id="GO:0000155">
    <property type="term" value="F:phosphorelay sensor kinase activity"/>
    <property type="evidence" value="ECO:0007669"/>
    <property type="project" value="InterPro"/>
</dbReference>
<keyword evidence="7" id="KW-0067">ATP-binding</keyword>
<dbReference type="RefSeq" id="WP_127095590.1">
    <property type="nucleotide sequence ID" value="NZ_CP031423.1"/>
</dbReference>
<keyword evidence="12" id="KW-1185">Reference proteome</keyword>
<evidence type="ECO:0000256" key="1">
    <source>
        <dbReference type="ARBA" id="ARBA00000085"/>
    </source>
</evidence>
<evidence type="ECO:0000259" key="10">
    <source>
        <dbReference type="PROSITE" id="PS50109"/>
    </source>
</evidence>
<keyword evidence="9" id="KW-1133">Transmembrane helix</keyword>
<dbReference type="Pfam" id="PF07730">
    <property type="entry name" value="HisKA_3"/>
    <property type="match status" value="1"/>
</dbReference>
<dbReference type="Pfam" id="PF02518">
    <property type="entry name" value="HATPase_c"/>
    <property type="match status" value="1"/>
</dbReference>
<name>A0A3S9WA47_9MICO</name>
<evidence type="ECO:0000256" key="3">
    <source>
        <dbReference type="ARBA" id="ARBA00022553"/>
    </source>
</evidence>
<dbReference type="GO" id="GO:0016020">
    <property type="term" value="C:membrane"/>
    <property type="evidence" value="ECO:0007669"/>
    <property type="project" value="InterPro"/>
</dbReference>
<comment type="catalytic activity">
    <reaction evidence="1">
        <text>ATP + protein L-histidine = ADP + protein N-phospho-L-histidine.</text>
        <dbReference type="EC" id="2.7.13.3"/>
    </reaction>
</comment>
<evidence type="ECO:0000256" key="7">
    <source>
        <dbReference type="ARBA" id="ARBA00022840"/>
    </source>
</evidence>
<gene>
    <name evidence="11" type="primary">desK_3</name>
    <name evidence="11" type="ORF">CVS47_01589</name>
</gene>
<dbReference type="SMART" id="SM00387">
    <property type="entry name" value="HATPase_c"/>
    <property type="match status" value="1"/>
</dbReference>
<sequence length="429" mass="45002">MPRQARTIVVDAPTGVDDDLLLPRPPGVFRRFWSRHPRLADVVIALSAVFFSLPSAALRAGAPEETTPEQMWIALAMIVAGGVALLFRRRHPFAALVAGTAPLLLLPPSLGPAVQPLPAFAIYAVAVYASARACWIAFGVVGTALALYAVGFAVAEPAQLGYHISSFVSAILALLLGSLLGVNVGNRRRYLQALIDRSRQLAVERDQQARLAAAAERTRIAREMHDIVSHSLTVIVALSEGAAAAADLDRSRQASLSAADTARGALEEMRAMLGVLRDTSDAPATASASVSPRDPLEPVDPAAVVAAAQHAGFPVVSEFTGSLADVPRSVRFALGRIVQEALTNAMRHAPDARAVRVTVRRTGDEIVVRVRDDGAGAATSADSGGFGLRGLRERVDLVGGSMTAGPASGGGWEVRARLPIPRDDGRAGT</sequence>
<feature type="transmembrane region" description="Helical" evidence="9">
    <location>
        <begin position="120"/>
        <end position="148"/>
    </location>
</feature>
<evidence type="ECO:0000256" key="2">
    <source>
        <dbReference type="ARBA" id="ARBA00012438"/>
    </source>
</evidence>